<dbReference type="EMBL" id="JBJUIK010000016">
    <property type="protein sequence ID" value="KAL3500147.1"/>
    <property type="molecule type" value="Genomic_DNA"/>
</dbReference>
<proteinExistence type="predicted"/>
<keyword evidence="2" id="KW-1185">Reference proteome</keyword>
<evidence type="ECO:0000313" key="2">
    <source>
        <dbReference type="Proteomes" id="UP001630127"/>
    </source>
</evidence>
<evidence type="ECO:0000313" key="1">
    <source>
        <dbReference type="EMBL" id="KAL3500147.1"/>
    </source>
</evidence>
<gene>
    <name evidence="1" type="ORF">ACH5RR_039240</name>
</gene>
<reference evidence="1 2" key="1">
    <citation type="submission" date="2024-11" db="EMBL/GenBank/DDBJ databases">
        <title>A near-complete genome assembly of Cinchona calisaya.</title>
        <authorList>
            <person name="Lian D.C."/>
            <person name="Zhao X.W."/>
            <person name="Wei L."/>
        </authorList>
    </citation>
    <scope>NUCLEOTIDE SEQUENCE [LARGE SCALE GENOMIC DNA]</scope>
    <source>
        <tissue evidence="1">Nenye</tissue>
    </source>
</reference>
<dbReference type="Proteomes" id="UP001630127">
    <property type="component" value="Unassembled WGS sequence"/>
</dbReference>
<accession>A0ABD2Y2U2</accession>
<name>A0ABD2Y2U2_9GENT</name>
<comment type="caution">
    <text evidence="1">The sequence shown here is derived from an EMBL/GenBank/DDBJ whole genome shotgun (WGS) entry which is preliminary data.</text>
</comment>
<dbReference type="AlphaFoldDB" id="A0ABD2Y2U2"/>
<protein>
    <submittedName>
        <fullName evidence="1">Uncharacterized protein</fullName>
    </submittedName>
</protein>
<sequence>MKGGAEDLRMKGGAEDLRFFFKLEKVKMCSSSCCSSVAKVDQTEMMTLSRGGIWTLRGVLVDFFIPPIPVGFVDYMFAFDLIWVLSIQVRGAGISFKRNLVMPRGSDRILVEGGGGGSW</sequence>
<organism evidence="1 2">
    <name type="scientific">Cinchona calisaya</name>
    <dbReference type="NCBI Taxonomy" id="153742"/>
    <lineage>
        <taxon>Eukaryota</taxon>
        <taxon>Viridiplantae</taxon>
        <taxon>Streptophyta</taxon>
        <taxon>Embryophyta</taxon>
        <taxon>Tracheophyta</taxon>
        <taxon>Spermatophyta</taxon>
        <taxon>Magnoliopsida</taxon>
        <taxon>eudicotyledons</taxon>
        <taxon>Gunneridae</taxon>
        <taxon>Pentapetalae</taxon>
        <taxon>asterids</taxon>
        <taxon>lamiids</taxon>
        <taxon>Gentianales</taxon>
        <taxon>Rubiaceae</taxon>
        <taxon>Cinchonoideae</taxon>
        <taxon>Cinchoneae</taxon>
        <taxon>Cinchona</taxon>
    </lineage>
</organism>